<dbReference type="PANTHER" id="PTHR10131:SF157">
    <property type="entry name" value="RECEPTOR-ASSOCIATED FACTOR, PUTATIVE-RELATED"/>
    <property type="match status" value="1"/>
</dbReference>
<dbReference type="Pfam" id="PF08941">
    <property type="entry name" value="USP8_interact"/>
    <property type="match status" value="1"/>
</dbReference>
<dbReference type="InterPro" id="IPR015036">
    <property type="entry name" value="NRDP1"/>
</dbReference>
<comment type="pathway">
    <text evidence="2">Protein modification; protein ubiquitination.</text>
</comment>
<dbReference type="SUPFAM" id="SSF160088">
    <property type="entry name" value="NRDP1 C-terminal domain-like"/>
    <property type="match status" value="1"/>
</dbReference>
<dbReference type="PANTHER" id="PTHR10131">
    <property type="entry name" value="TNF RECEPTOR ASSOCIATED FACTOR"/>
    <property type="match status" value="1"/>
</dbReference>
<evidence type="ECO:0000256" key="2">
    <source>
        <dbReference type="ARBA" id="ARBA00004906"/>
    </source>
</evidence>
<dbReference type="InterPro" id="IPR037255">
    <property type="entry name" value="NRDP1_C"/>
</dbReference>
<sequence length="400" mass="44455">MGYDVTRFQGDVDEDLICPICGGVLEEPVQAPHCEHAFCNACITQWFSQQQTCPVDRSAVTVAHLSPVPRIMQNMLSKLRIACDNAVFGCRAVVRLDNLRSHLSDCEHNPRRPVTCEQGDGLEMPREELPNHHCITHLRAVVQQQQARLAELEKTSADHAHQLAEQRRALRQLKAHLAAAHSANPDLQRLQEPREDSEVLQWVRSLQPARVTRWGGMISTPDAGLQAVIESSLLDSGCPASVVSELIENAHERSWPQGLATLETRQMNRRCYKNYVAKRIPGKQAVVVMACENQHMGDDMVQEPGLVMIFSHGVEEMKSDFCDSDIRTSRGKQEHCTDKGSPGLTPPPLVSFKLQPVMEVTPAPVAAALQALELQGFRRPVPPGKSTYSSIVKAIERRGK</sequence>
<dbReference type="EC" id="2.3.2.27" evidence="3"/>
<comment type="catalytic activity">
    <reaction evidence="1">
        <text>S-ubiquitinyl-[E2 ubiquitin-conjugating enzyme]-L-cysteine + [acceptor protein]-L-lysine = [E2 ubiquitin-conjugating enzyme]-L-cysteine + N(6)-ubiquitinyl-[acceptor protein]-L-lysine.</text>
        <dbReference type="EC" id="2.3.2.27"/>
    </reaction>
</comment>
<dbReference type="Gene3D" id="3.30.40.10">
    <property type="entry name" value="Zinc/RING finger domain, C3HC4 (zinc finger)"/>
    <property type="match status" value="2"/>
</dbReference>
<dbReference type="GO" id="GO:0061630">
    <property type="term" value="F:ubiquitin protein ligase activity"/>
    <property type="evidence" value="ECO:0007669"/>
    <property type="project" value="UniProtKB-EC"/>
</dbReference>
<keyword evidence="5" id="KW-0808">Transferase</keyword>
<evidence type="ECO:0000256" key="8">
    <source>
        <dbReference type="ARBA" id="ARBA00022786"/>
    </source>
</evidence>
<keyword evidence="9" id="KW-0862">Zinc</keyword>
<dbReference type="PROSITE" id="PS00518">
    <property type="entry name" value="ZF_RING_1"/>
    <property type="match status" value="1"/>
</dbReference>
<accession>A0AA40HHF0</accession>
<dbReference type="InterPro" id="IPR001841">
    <property type="entry name" value="Znf_RING"/>
</dbReference>
<evidence type="ECO:0000256" key="6">
    <source>
        <dbReference type="ARBA" id="ARBA00022723"/>
    </source>
</evidence>
<dbReference type="InterPro" id="IPR017907">
    <property type="entry name" value="Znf_RING_CS"/>
</dbReference>
<evidence type="ECO:0000256" key="13">
    <source>
        <dbReference type="SAM" id="Coils"/>
    </source>
</evidence>
<evidence type="ECO:0000256" key="10">
    <source>
        <dbReference type="ARBA" id="ARBA00030556"/>
    </source>
</evidence>
<dbReference type="GO" id="GO:0016567">
    <property type="term" value="P:protein ubiquitination"/>
    <property type="evidence" value="ECO:0007669"/>
    <property type="project" value="InterPro"/>
</dbReference>
<keyword evidence="16" id="KW-1185">Reference proteome</keyword>
<dbReference type="InterPro" id="IPR013083">
    <property type="entry name" value="Znf_RING/FYVE/PHD"/>
</dbReference>
<evidence type="ECO:0000256" key="7">
    <source>
        <dbReference type="ARBA" id="ARBA00022771"/>
    </source>
</evidence>
<reference evidence="15" key="1">
    <citation type="submission" date="2023-06" db="EMBL/GenBank/DDBJ databases">
        <title>Reference genome for the Northern bat (Eptesicus nilssonii), a most northern bat species.</title>
        <authorList>
            <person name="Laine V.N."/>
            <person name="Pulliainen A.T."/>
            <person name="Lilley T.M."/>
        </authorList>
    </citation>
    <scope>NUCLEOTIDE SEQUENCE</scope>
    <source>
        <strain evidence="15">BLF_Eptnil</strain>
        <tissue evidence="15">Kidney</tissue>
    </source>
</reference>
<evidence type="ECO:0000313" key="15">
    <source>
        <dbReference type="EMBL" id="KAK1331264.1"/>
    </source>
</evidence>
<organism evidence="15 16">
    <name type="scientific">Cnephaeus nilssonii</name>
    <name type="common">Northern bat</name>
    <name type="synonym">Eptesicus nilssonii</name>
    <dbReference type="NCBI Taxonomy" id="3371016"/>
    <lineage>
        <taxon>Eukaryota</taxon>
        <taxon>Metazoa</taxon>
        <taxon>Chordata</taxon>
        <taxon>Craniata</taxon>
        <taxon>Vertebrata</taxon>
        <taxon>Euteleostomi</taxon>
        <taxon>Mammalia</taxon>
        <taxon>Eutheria</taxon>
        <taxon>Laurasiatheria</taxon>
        <taxon>Chiroptera</taxon>
        <taxon>Yangochiroptera</taxon>
        <taxon>Vespertilionidae</taxon>
        <taxon>Cnephaeus</taxon>
    </lineage>
</organism>
<dbReference type="Pfam" id="PF13923">
    <property type="entry name" value="zf-C3HC4_2"/>
    <property type="match status" value="1"/>
</dbReference>
<evidence type="ECO:0000256" key="4">
    <source>
        <dbReference type="ARBA" id="ARBA00015711"/>
    </source>
</evidence>
<dbReference type="GO" id="GO:0043122">
    <property type="term" value="P:regulation of canonical NF-kappaB signal transduction"/>
    <property type="evidence" value="ECO:0007669"/>
    <property type="project" value="TreeGrafter"/>
</dbReference>
<dbReference type="CDD" id="cd16634">
    <property type="entry name" value="mRING-HC-C3HC3D_Nrdp1"/>
    <property type="match status" value="1"/>
</dbReference>
<dbReference type="EMBL" id="JAULJE010000020">
    <property type="protein sequence ID" value="KAK1331264.1"/>
    <property type="molecule type" value="Genomic_DNA"/>
</dbReference>
<gene>
    <name evidence="15" type="ORF">QTO34_009215</name>
</gene>
<dbReference type="SUPFAM" id="SSF57850">
    <property type="entry name" value="RING/U-box"/>
    <property type="match status" value="1"/>
</dbReference>
<name>A0AA40HHF0_CNENI</name>
<keyword evidence="13" id="KW-0175">Coiled coil</keyword>
<proteinExistence type="predicted"/>
<evidence type="ECO:0000256" key="11">
    <source>
        <dbReference type="ARBA" id="ARBA00031762"/>
    </source>
</evidence>
<feature type="domain" description="RING-type" evidence="14">
    <location>
        <begin position="18"/>
        <end position="57"/>
    </location>
</feature>
<keyword evidence="6" id="KW-0479">Metal-binding</keyword>
<feature type="coiled-coil region" evidence="13">
    <location>
        <begin position="135"/>
        <end position="169"/>
    </location>
</feature>
<keyword evidence="7 12" id="KW-0863">Zinc-finger</keyword>
<protein>
    <recommendedName>
        <fullName evidence="4">E3 ubiquitin-protein ligase NRDP1</fullName>
        <ecNumber evidence="3">2.3.2.27</ecNumber>
    </recommendedName>
    <alternativeName>
        <fullName evidence="10">RING finger protein 41</fullName>
    </alternativeName>
    <alternativeName>
        <fullName evidence="11">RING-type E3 ubiquitin transferase NRDP1</fullName>
    </alternativeName>
</protein>
<dbReference type="Proteomes" id="UP001177744">
    <property type="component" value="Unassembled WGS sequence"/>
</dbReference>
<evidence type="ECO:0000259" key="14">
    <source>
        <dbReference type="PROSITE" id="PS50089"/>
    </source>
</evidence>
<evidence type="ECO:0000256" key="12">
    <source>
        <dbReference type="PROSITE-ProRule" id="PRU00175"/>
    </source>
</evidence>
<dbReference type="SMART" id="SM00184">
    <property type="entry name" value="RING"/>
    <property type="match status" value="1"/>
</dbReference>
<evidence type="ECO:0000313" key="16">
    <source>
        <dbReference type="Proteomes" id="UP001177744"/>
    </source>
</evidence>
<dbReference type="AlphaFoldDB" id="A0AA40HHF0"/>
<evidence type="ECO:0000256" key="3">
    <source>
        <dbReference type="ARBA" id="ARBA00012483"/>
    </source>
</evidence>
<dbReference type="PROSITE" id="PS50089">
    <property type="entry name" value="ZF_RING_2"/>
    <property type="match status" value="1"/>
</dbReference>
<dbReference type="GO" id="GO:0008270">
    <property type="term" value="F:zinc ion binding"/>
    <property type="evidence" value="ECO:0007669"/>
    <property type="project" value="UniProtKB-KW"/>
</dbReference>
<evidence type="ECO:0000256" key="5">
    <source>
        <dbReference type="ARBA" id="ARBA00022679"/>
    </source>
</evidence>
<comment type="caution">
    <text evidence="15">The sequence shown here is derived from an EMBL/GenBank/DDBJ whole genome shotgun (WGS) entry which is preliminary data.</text>
</comment>
<evidence type="ECO:0000256" key="1">
    <source>
        <dbReference type="ARBA" id="ARBA00000900"/>
    </source>
</evidence>
<evidence type="ECO:0000256" key="9">
    <source>
        <dbReference type="ARBA" id="ARBA00022833"/>
    </source>
</evidence>
<dbReference type="SUPFAM" id="SSF49599">
    <property type="entry name" value="TRAF domain-like"/>
    <property type="match status" value="1"/>
</dbReference>
<dbReference type="FunFam" id="3.30.40.10:FF:000268">
    <property type="entry name" value="E3 ubiquitin-protein ligase NRDP1"/>
    <property type="match status" value="1"/>
</dbReference>
<keyword evidence="8" id="KW-0833">Ubl conjugation pathway</keyword>